<dbReference type="EMBL" id="UYSU01041164">
    <property type="protein sequence ID" value="VDM02890.1"/>
    <property type="molecule type" value="Genomic_DNA"/>
</dbReference>
<sequence length="106" mass="11400">MYVANRIADAKTTRAARTSPAPRTNTANAQALPVCSRCQFTFRARIVLVGHIRTQCTSNPTIPTSTSNSAKHTYYSSTLTPGINSITPTTIETTSLYSSPVTPLIP</sequence>
<keyword evidence="3" id="KW-1185">Reference proteome</keyword>
<organism evidence="4">
    <name type="scientific">Schistocephalus solidus</name>
    <name type="common">Tapeworm</name>
    <dbReference type="NCBI Taxonomy" id="70667"/>
    <lineage>
        <taxon>Eukaryota</taxon>
        <taxon>Metazoa</taxon>
        <taxon>Spiralia</taxon>
        <taxon>Lophotrochozoa</taxon>
        <taxon>Platyhelminthes</taxon>
        <taxon>Cestoda</taxon>
        <taxon>Eucestoda</taxon>
        <taxon>Diphyllobothriidea</taxon>
        <taxon>Diphyllobothriidae</taxon>
        <taxon>Schistocephalus</taxon>
    </lineage>
</organism>
<reference evidence="2 3" key="2">
    <citation type="submission" date="2018-11" db="EMBL/GenBank/DDBJ databases">
        <authorList>
            <consortium name="Pathogen Informatics"/>
        </authorList>
    </citation>
    <scope>NUCLEOTIDE SEQUENCE [LARGE SCALE GENOMIC DNA]</scope>
    <source>
        <strain evidence="2 3">NST_G2</strain>
    </source>
</reference>
<dbReference type="Proteomes" id="UP000275846">
    <property type="component" value="Unassembled WGS sequence"/>
</dbReference>
<feature type="region of interest" description="Disordered" evidence="1">
    <location>
        <begin position="1"/>
        <end position="26"/>
    </location>
</feature>
<protein>
    <submittedName>
        <fullName evidence="4">C2H2-type domain-containing protein</fullName>
    </submittedName>
</protein>
<proteinExistence type="predicted"/>
<evidence type="ECO:0000313" key="3">
    <source>
        <dbReference type="Proteomes" id="UP000275846"/>
    </source>
</evidence>
<name>A0A183TJ56_SCHSO</name>
<accession>A0A183TJ56</accession>
<gene>
    <name evidence="2" type="ORF">SSLN_LOCUS16504</name>
</gene>
<evidence type="ECO:0000313" key="2">
    <source>
        <dbReference type="EMBL" id="VDM02890.1"/>
    </source>
</evidence>
<evidence type="ECO:0000313" key="4">
    <source>
        <dbReference type="WBParaSite" id="SSLN_0001713501-mRNA-1"/>
    </source>
</evidence>
<evidence type="ECO:0000256" key="1">
    <source>
        <dbReference type="SAM" id="MobiDB-lite"/>
    </source>
</evidence>
<reference evidence="4" key="1">
    <citation type="submission" date="2016-06" db="UniProtKB">
        <authorList>
            <consortium name="WormBaseParasite"/>
        </authorList>
    </citation>
    <scope>IDENTIFICATION</scope>
</reference>
<dbReference type="AlphaFoldDB" id="A0A183TJ56"/>
<dbReference type="WBParaSite" id="SSLN_0001713501-mRNA-1">
    <property type="protein sequence ID" value="SSLN_0001713501-mRNA-1"/>
    <property type="gene ID" value="SSLN_0001713501"/>
</dbReference>